<reference evidence="1 2" key="1">
    <citation type="submission" date="2008-10" db="EMBL/GenBank/DDBJ databases">
        <title>Draft genome sequence of Bacteroides dorei (DSM 17855).</title>
        <authorList>
            <person name="Sudarsanam P."/>
            <person name="Ley R."/>
            <person name="Guruge J."/>
            <person name="Turnbaugh P.J."/>
            <person name="Mahowald M."/>
            <person name="Liep D."/>
            <person name="Gordon J."/>
        </authorList>
    </citation>
    <scope>NUCLEOTIDE SEQUENCE [LARGE SCALE GENOMIC DNA]</scope>
    <source>
        <strain evidence="1 2">DSM 17855</strain>
    </source>
</reference>
<protein>
    <submittedName>
        <fullName evidence="1">Uncharacterized protein</fullName>
    </submittedName>
</protein>
<dbReference type="AlphaFoldDB" id="B6W575"/>
<accession>B6W575</accession>
<dbReference type="EMBL" id="ABWZ01000087">
    <property type="protein sequence ID" value="EEB22848.1"/>
    <property type="molecule type" value="Genomic_DNA"/>
</dbReference>
<organism evidence="1 2">
    <name type="scientific">Phocaeicola dorei DSM 17855</name>
    <dbReference type="NCBI Taxonomy" id="483217"/>
    <lineage>
        <taxon>Bacteria</taxon>
        <taxon>Pseudomonadati</taxon>
        <taxon>Bacteroidota</taxon>
        <taxon>Bacteroidia</taxon>
        <taxon>Bacteroidales</taxon>
        <taxon>Bacteroidaceae</taxon>
        <taxon>Phocaeicola</taxon>
    </lineage>
</organism>
<name>B6W575_9BACT</name>
<evidence type="ECO:0000313" key="1">
    <source>
        <dbReference type="EMBL" id="EEB22848.1"/>
    </source>
</evidence>
<dbReference type="HOGENOM" id="CLU_2314493_0_0_10"/>
<dbReference type="Proteomes" id="UP000004849">
    <property type="component" value="Unassembled WGS sequence"/>
</dbReference>
<gene>
    <name evidence="1" type="ORF">BACDOR_04726</name>
</gene>
<reference evidence="1 2" key="2">
    <citation type="submission" date="2008-10" db="EMBL/GenBank/DDBJ databases">
        <authorList>
            <person name="Fulton L."/>
            <person name="Clifton S."/>
            <person name="Fulton B."/>
            <person name="Xu J."/>
            <person name="Minx P."/>
            <person name="Pepin K.H."/>
            <person name="Johnson M."/>
            <person name="Thiruvilangam P."/>
            <person name="Bhonagiri V."/>
            <person name="Nash W.E."/>
            <person name="Mardis E.R."/>
            <person name="Wilson R.K."/>
        </authorList>
    </citation>
    <scope>NUCLEOTIDE SEQUENCE [LARGE SCALE GENOMIC DNA]</scope>
    <source>
        <strain evidence="1 2">DSM 17855</strain>
    </source>
</reference>
<proteinExistence type="predicted"/>
<evidence type="ECO:0000313" key="2">
    <source>
        <dbReference type="Proteomes" id="UP000004849"/>
    </source>
</evidence>
<sequence length="99" mass="11628">MIYFLIAQTVFQSYVFINLAPAYRTAEEKDSKKKNSFNAQISFHIILHIQKRLQIYKILVKPQPGNPLYFIKDRFIHLTIMDFRLVFAGCVTICRKNSA</sequence>